<keyword evidence="2" id="KW-1185">Reference proteome</keyword>
<dbReference type="KEGG" id="muc:MuYL_2632"/>
<dbReference type="EMBL" id="CP022743">
    <property type="protein sequence ID" value="ASU34519.1"/>
    <property type="molecule type" value="Genomic_DNA"/>
</dbReference>
<organism evidence="1 2">
    <name type="scientific">Mucilaginibacter xinganensis</name>
    <dbReference type="NCBI Taxonomy" id="1234841"/>
    <lineage>
        <taxon>Bacteria</taxon>
        <taxon>Pseudomonadati</taxon>
        <taxon>Bacteroidota</taxon>
        <taxon>Sphingobacteriia</taxon>
        <taxon>Sphingobacteriales</taxon>
        <taxon>Sphingobacteriaceae</taxon>
        <taxon>Mucilaginibacter</taxon>
    </lineage>
</organism>
<dbReference type="Proteomes" id="UP000215002">
    <property type="component" value="Chromosome"/>
</dbReference>
<evidence type="ECO:0000313" key="2">
    <source>
        <dbReference type="Proteomes" id="UP000215002"/>
    </source>
</evidence>
<evidence type="ECO:0000313" key="1">
    <source>
        <dbReference type="EMBL" id="ASU34519.1"/>
    </source>
</evidence>
<name>A0A223NXB0_9SPHI</name>
<dbReference type="AlphaFoldDB" id="A0A223NXB0"/>
<proteinExistence type="predicted"/>
<protein>
    <submittedName>
        <fullName evidence="1">Uncharacterized protein</fullName>
    </submittedName>
</protein>
<sequence length="53" mass="6186">MSTIVNFILCPGKSNGFKNHFKDGYKHLIIKKVYLQTFENFIWPLIISGLHFS</sequence>
<gene>
    <name evidence="1" type="ORF">MuYL_2632</name>
</gene>
<accession>A0A223NXB0</accession>
<reference evidence="1 2" key="1">
    <citation type="submission" date="2017-08" db="EMBL/GenBank/DDBJ databases">
        <title>Complete genome sequence of Mucilaginibacter sp. strain BJC16-A31.</title>
        <authorList>
            <consortium name="Henan University of Science and Technology"/>
            <person name="You X."/>
        </authorList>
    </citation>
    <scope>NUCLEOTIDE SEQUENCE [LARGE SCALE GENOMIC DNA]</scope>
    <source>
        <strain evidence="1 2">BJC16-A31</strain>
    </source>
</reference>